<dbReference type="EMBL" id="BK015120">
    <property type="protein sequence ID" value="DAD91734.1"/>
    <property type="molecule type" value="Genomic_DNA"/>
</dbReference>
<name>A0A8S5NAL2_9VIRU</name>
<organism evidence="1">
    <name type="scientific">Phage sp. ctv3H3</name>
    <dbReference type="NCBI Taxonomy" id="2826753"/>
    <lineage>
        <taxon>Viruses</taxon>
    </lineage>
</organism>
<protein>
    <submittedName>
        <fullName evidence="1">Uncharacterized protein</fullName>
    </submittedName>
</protein>
<evidence type="ECO:0000313" key="1">
    <source>
        <dbReference type="EMBL" id="DAD91734.1"/>
    </source>
</evidence>
<sequence length="30" mass="3466">MLNGTIGRHEKKIVIVKISQKTSQLPLRNY</sequence>
<accession>A0A8S5NAL2</accession>
<reference evidence="1" key="1">
    <citation type="journal article" date="2021" name="Proc. Natl. Acad. Sci. U.S.A.">
        <title>A Catalog of Tens of Thousands of Viruses from Human Metagenomes Reveals Hidden Associations with Chronic Diseases.</title>
        <authorList>
            <person name="Tisza M.J."/>
            <person name="Buck C.B."/>
        </authorList>
    </citation>
    <scope>NUCLEOTIDE SEQUENCE</scope>
    <source>
        <strain evidence="1">Ctv3H3</strain>
    </source>
</reference>
<proteinExistence type="predicted"/>